<comment type="catalytic activity">
    <reaction evidence="7">
        <text>L-threonyl-[protein] + ATP = O-phospho-L-threonyl-[protein] + ADP + H(+)</text>
        <dbReference type="Rhea" id="RHEA:46608"/>
        <dbReference type="Rhea" id="RHEA-COMP:11060"/>
        <dbReference type="Rhea" id="RHEA-COMP:11605"/>
        <dbReference type="ChEBI" id="CHEBI:15378"/>
        <dbReference type="ChEBI" id="CHEBI:30013"/>
        <dbReference type="ChEBI" id="CHEBI:30616"/>
        <dbReference type="ChEBI" id="CHEBI:61977"/>
        <dbReference type="ChEBI" id="CHEBI:456216"/>
        <dbReference type="EC" id="2.7.11.1"/>
    </reaction>
</comment>
<keyword evidence="4 9" id="KW-0547">Nucleotide-binding</keyword>
<dbReference type="GO" id="GO:0005524">
    <property type="term" value="F:ATP binding"/>
    <property type="evidence" value="ECO:0007669"/>
    <property type="project" value="UniProtKB-UniRule"/>
</dbReference>
<accession>A0A0U1M3C9</accession>
<sequence length="211" mass="23455">MGDYRPGGYHLVLLGNIFNNGQYKVIRKLGEGSYSTVWLGRGLKSRRYVALKILVSKISGSTTELQVLRHSTGVAPRISRECWIPKDVLRQEEDLQARLISPPVQRLAGKEDIWAPQYLCVAQPLVPFTCYAEGLKVKLSDMGGGKYPPFRLSVLFLPNIYTYAFQPDDLLENNIHVDETTGHITGIVDWSAAIIAPFGVSLGGLYSAFKI</sequence>
<dbReference type="GO" id="GO:0005737">
    <property type="term" value="C:cytoplasm"/>
    <property type="evidence" value="ECO:0007669"/>
    <property type="project" value="TreeGrafter"/>
</dbReference>
<organism evidence="10 11">
    <name type="scientific">Talaromyces islandicus</name>
    <name type="common">Penicillium islandicum</name>
    <dbReference type="NCBI Taxonomy" id="28573"/>
    <lineage>
        <taxon>Eukaryota</taxon>
        <taxon>Fungi</taxon>
        <taxon>Dikarya</taxon>
        <taxon>Ascomycota</taxon>
        <taxon>Pezizomycotina</taxon>
        <taxon>Eurotiomycetes</taxon>
        <taxon>Eurotiomycetidae</taxon>
        <taxon>Eurotiales</taxon>
        <taxon>Trichocomaceae</taxon>
        <taxon>Talaromyces</taxon>
        <taxon>Talaromyces sect. Islandici</taxon>
    </lineage>
</organism>
<keyword evidence="6 9" id="KW-0067">ATP-binding</keyword>
<dbReference type="GO" id="GO:0004674">
    <property type="term" value="F:protein serine/threonine kinase activity"/>
    <property type="evidence" value="ECO:0007669"/>
    <property type="project" value="UniProtKB-KW"/>
</dbReference>
<gene>
    <name evidence="10" type="ORF">PISL3812_07120</name>
</gene>
<evidence type="ECO:0000256" key="9">
    <source>
        <dbReference type="PROSITE-ProRule" id="PRU10141"/>
    </source>
</evidence>
<proteinExistence type="predicted"/>
<evidence type="ECO:0000256" key="2">
    <source>
        <dbReference type="ARBA" id="ARBA00022527"/>
    </source>
</evidence>
<dbReference type="EMBL" id="CVMT01000007">
    <property type="protein sequence ID" value="CRG90079.1"/>
    <property type="molecule type" value="Genomic_DNA"/>
</dbReference>
<protein>
    <recommendedName>
        <fullName evidence="1">non-specific serine/threonine protein kinase</fullName>
        <ecNumber evidence="1">2.7.11.1</ecNumber>
    </recommendedName>
</protein>
<dbReference type="Proteomes" id="UP000054383">
    <property type="component" value="Unassembled WGS sequence"/>
</dbReference>
<evidence type="ECO:0000256" key="6">
    <source>
        <dbReference type="ARBA" id="ARBA00022840"/>
    </source>
</evidence>
<evidence type="ECO:0000313" key="10">
    <source>
        <dbReference type="EMBL" id="CRG90079.1"/>
    </source>
</evidence>
<keyword evidence="3" id="KW-0808">Transferase</keyword>
<dbReference type="GO" id="GO:0000245">
    <property type="term" value="P:spliceosomal complex assembly"/>
    <property type="evidence" value="ECO:0007669"/>
    <property type="project" value="TreeGrafter"/>
</dbReference>
<dbReference type="InterPro" id="IPR017441">
    <property type="entry name" value="Protein_kinase_ATP_BS"/>
</dbReference>
<dbReference type="SUPFAM" id="SSF56112">
    <property type="entry name" value="Protein kinase-like (PK-like)"/>
    <property type="match status" value="2"/>
</dbReference>
<dbReference type="AlphaFoldDB" id="A0A0U1M3C9"/>
<dbReference type="STRING" id="28573.A0A0U1M3C9"/>
<evidence type="ECO:0000256" key="3">
    <source>
        <dbReference type="ARBA" id="ARBA00022679"/>
    </source>
</evidence>
<comment type="catalytic activity">
    <reaction evidence="8">
        <text>L-seryl-[protein] + ATP = O-phospho-L-seryl-[protein] + ADP + H(+)</text>
        <dbReference type="Rhea" id="RHEA:17989"/>
        <dbReference type="Rhea" id="RHEA-COMP:9863"/>
        <dbReference type="Rhea" id="RHEA-COMP:11604"/>
        <dbReference type="ChEBI" id="CHEBI:15378"/>
        <dbReference type="ChEBI" id="CHEBI:29999"/>
        <dbReference type="ChEBI" id="CHEBI:30616"/>
        <dbReference type="ChEBI" id="CHEBI:83421"/>
        <dbReference type="ChEBI" id="CHEBI:456216"/>
        <dbReference type="EC" id="2.7.11.1"/>
    </reaction>
</comment>
<feature type="binding site" evidence="9">
    <location>
        <position position="52"/>
    </location>
    <ligand>
        <name>ATP</name>
        <dbReference type="ChEBI" id="CHEBI:30616"/>
    </ligand>
</feature>
<dbReference type="PROSITE" id="PS00107">
    <property type="entry name" value="PROTEIN_KINASE_ATP"/>
    <property type="match status" value="1"/>
</dbReference>
<dbReference type="EC" id="2.7.11.1" evidence="1"/>
<dbReference type="OrthoDB" id="5979581at2759"/>
<keyword evidence="5 10" id="KW-0418">Kinase</keyword>
<dbReference type="GO" id="GO:0005634">
    <property type="term" value="C:nucleus"/>
    <property type="evidence" value="ECO:0007669"/>
    <property type="project" value="TreeGrafter"/>
</dbReference>
<keyword evidence="11" id="KW-1185">Reference proteome</keyword>
<evidence type="ECO:0000256" key="1">
    <source>
        <dbReference type="ARBA" id="ARBA00012513"/>
    </source>
</evidence>
<evidence type="ECO:0000256" key="8">
    <source>
        <dbReference type="ARBA" id="ARBA00048679"/>
    </source>
</evidence>
<reference evidence="10 11" key="1">
    <citation type="submission" date="2015-04" db="EMBL/GenBank/DDBJ databases">
        <authorList>
            <person name="Syromyatnikov M.Y."/>
            <person name="Popov V.N."/>
        </authorList>
    </citation>
    <scope>NUCLEOTIDE SEQUENCE [LARGE SCALE GENOMIC DNA]</scope>
    <source>
        <strain evidence="10">WF-38-12</strain>
    </source>
</reference>
<evidence type="ECO:0000256" key="4">
    <source>
        <dbReference type="ARBA" id="ARBA00022741"/>
    </source>
</evidence>
<dbReference type="PANTHER" id="PTHR47634:SF9">
    <property type="entry name" value="PROTEIN KINASE DOMAIN-CONTAINING PROTEIN-RELATED"/>
    <property type="match status" value="1"/>
</dbReference>
<dbReference type="InterPro" id="IPR051334">
    <property type="entry name" value="SRPK"/>
</dbReference>
<evidence type="ECO:0000256" key="7">
    <source>
        <dbReference type="ARBA" id="ARBA00047899"/>
    </source>
</evidence>
<dbReference type="InterPro" id="IPR011009">
    <property type="entry name" value="Kinase-like_dom_sf"/>
</dbReference>
<dbReference type="Gene3D" id="3.30.200.20">
    <property type="entry name" value="Phosphorylase Kinase, domain 1"/>
    <property type="match status" value="1"/>
</dbReference>
<evidence type="ECO:0000313" key="11">
    <source>
        <dbReference type="Proteomes" id="UP000054383"/>
    </source>
</evidence>
<dbReference type="PANTHER" id="PTHR47634">
    <property type="entry name" value="PROTEIN KINASE DOMAIN-CONTAINING PROTEIN-RELATED"/>
    <property type="match status" value="1"/>
</dbReference>
<evidence type="ECO:0000256" key="5">
    <source>
        <dbReference type="ARBA" id="ARBA00022777"/>
    </source>
</evidence>
<name>A0A0U1M3C9_TALIS</name>
<keyword evidence="2" id="KW-0723">Serine/threonine-protein kinase</keyword>
<dbReference type="GO" id="GO:0050684">
    <property type="term" value="P:regulation of mRNA processing"/>
    <property type="evidence" value="ECO:0007669"/>
    <property type="project" value="TreeGrafter"/>
</dbReference>